<keyword evidence="6" id="KW-0479">Metal-binding</keyword>
<accession>A0A381QD60</accession>
<evidence type="ECO:0000256" key="9">
    <source>
        <dbReference type="ARBA" id="ARBA00022842"/>
    </source>
</evidence>
<comment type="catalytic activity">
    <reaction evidence="1">
        <text>ATP-dependent breakage, passage and rejoining of double-stranded DNA.</text>
        <dbReference type="EC" id="5.6.2.2"/>
    </reaction>
</comment>
<dbReference type="AlphaFoldDB" id="A0A381QD60"/>
<evidence type="ECO:0000256" key="12">
    <source>
        <dbReference type="ARBA" id="ARBA00023235"/>
    </source>
</evidence>
<evidence type="ECO:0000256" key="3">
    <source>
        <dbReference type="ARBA" id="ARBA00010708"/>
    </source>
</evidence>
<keyword evidence="12" id="KW-0413">Isomerase</keyword>
<dbReference type="InterPro" id="IPR001241">
    <property type="entry name" value="Topo_IIA"/>
</dbReference>
<dbReference type="InterPro" id="IPR020568">
    <property type="entry name" value="Ribosomal_Su5_D2-typ_SF"/>
</dbReference>
<keyword evidence="10" id="KW-0799">Topoisomerase</keyword>
<dbReference type="CDD" id="cd16928">
    <property type="entry name" value="HATPase_GyrB-like"/>
    <property type="match status" value="1"/>
</dbReference>
<dbReference type="InterPro" id="IPR013760">
    <property type="entry name" value="Topo_IIA-like_dom_sf"/>
</dbReference>
<keyword evidence="9" id="KW-0460">Magnesium</keyword>
<name>A0A381QD60_9ZZZZ</name>
<dbReference type="Pfam" id="PF02518">
    <property type="entry name" value="HATPase_c"/>
    <property type="match status" value="1"/>
</dbReference>
<evidence type="ECO:0000259" key="13">
    <source>
        <dbReference type="PROSITE" id="PS50880"/>
    </source>
</evidence>
<comment type="cofactor">
    <cofactor evidence="2">
        <name>Mg(2+)</name>
        <dbReference type="ChEBI" id="CHEBI:18420"/>
    </cofactor>
</comment>
<dbReference type="PROSITE" id="PS00177">
    <property type="entry name" value="TOPOISOMERASE_II"/>
    <property type="match status" value="1"/>
</dbReference>
<dbReference type="CDD" id="cd03366">
    <property type="entry name" value="TOPRIM_TopoIIA_GyrB"/>
    <property type="match status" value="1"/>
</dbReference>
<dbReference type="CDD" id="cd00822">
    <property type="entry name" value="TopoII_Trans_DNA_gyrase"/>
    <property type="match status" value="1"/>
</dbReference>
<dbReference type="GO" id="GO:0046872">
    <property type="term" value="F:metal ion binding"/>
    <property type="evidence" value="ECO:0007669"/>
    <property type="project" value="UniProtKB-KW"/>
</dbReference>
<dbReference type="SMART" id="SM00387">
    <property type="entry name" value="HATPase_c"/>
    <property type="match status" value="1"/>
</dbReference>
<dbReference type="Pfam" id="PF00986">
    <property type="entry name" value="DNA_gyraseB_C"/>
    <property type="match status" value="1"/>
</dbReference>
<dbReference type="NCBIfam" id="NF011501">
    <property type="entry name" value="PRK14939.1"/>
    <property type="match status" value="1"/>
</dbReference>
<dbReference type="InterPro" id="IPR036890">
    <property type="entry name" value="HATPase_C_sf"/>
</dbReference>
<dbReference type="SUPFAM" id="SSF55874">
    <property type="entry name" value="ATPase domain of HSP90 chaperone/DNA topoisomerase II/histidine kinase"/>
    <property type="match status" value="1"/>
</dbReference>
<evidence type="ECO:0000256" key="8">
    <source>
        <dbReference type="ARBA" id="ARBA00022840"/>
    </source>
</evidence>
<dbReference type="NCBIfam" id="TIGR01059">
    <property type="entry name" value="gyrB"/>
    <property type="match status" value="1"/>
</dbReference>
<dbReference type="InterPro" id="IPR049353">
    <property type="entry name" value="GyrB_hook"/>
</dbReference>
<dbReference type="SUPFAM" id="SSF54211">
    <property type="entry name" value="Ribosomal protein S5 domain 2-like"/>
    <property type="match status" value="1"/>
</dbReference>
<dbReference type="GO" id="GO:0006265">
    <property type="term" value="P:DNA topological change"/>
    <property type="evidence" value="ECO:0007669"/>
    <property type="project" value="InterPro"/>
</dbReference>
<evidence type="ECO:0000256" key="10">
    <source>
        <dbReference type="ARBA" id="ARBA00023029"/>
    </source>
</evidence>
<proteinExistence type="inferred from homology"/>
<dbReference type="FunFam" id="3.30.230.10:FF:000005">
    <property type="entry name" value="DNA gyrase subunit B"/>
    <property type="match status" value="1"/>
</dbReference>
<dbReference type="FunFam" id="3.40.50.670:FF:000005">
    <property type="entry name" value="DNA gyrase subunit B"/>
    <property type="match status" value="1"/>
</dbReference>
<dbReference type="FunFam" id="3.30.565.10:FF:000002">
    <property type="entry name" value="DNA gyrase subunit B"/>
    <property type="match status" value="1"/>
</dbReference>
<dbReference type="Gene3D" id="3.30.565.10">
    <property type="entry name" value="Histidine kinase-like ATPase, C-terminal domain"/>
    <property type="match status" value="1"/>
</dbReference>
<protein>
    <recommendedName>
        <fullName evidence="4">DNA topoisomerase (ATP-hydrolyzing)</fullName>
        <ecNumber evidence="4">5.6.2.2</ecNumber>
    </recommendedName>
</protein>
<dbReference type="PRINTS" id="PR01159">
    <property type="entry name" value="DNAGYRASEB"/>
</dbReference>
<dbReference type="Pfam" id="PF18053">
    <property type="entry name" value="GyrB_insert"/>
    <property type="match status" value="1"/>
</dbReference>
<organism evidence="14">
    <name type="scientific">marine metagenome</name>
    <dbReference type="NCBI Taxonomy" id="408172"/>
    <lineage>
        <taxon>unclassified sequences</taxon>
        <taxon>metagenomes</taxon>
        <taxon>ecological metagenomes</taxon>
    </lineage>
</organism>
<dbReference type="Pfam" id="PF01751">
    <property type="entry name" value="Toprim"/>
    <property type="match status" value="1"/>
</dbReference>
<dbReference type="PRINTS" id="PR00418">
    <property type="entry name" value="TPI2FAMILY"/>
</dbReference>
<evidence type="ECO:0000256" key="6">
    <source>
        <dbReference type="ARBA" id="ARBA00022723"/>
    </source>
</evidence>
<gene>
    <name evidence="14" type="ORF">METZ01_LOCUS29772</name>
</gene>
<dbReference type="HAMAP" id="MF_01898">
    <property type="entry name" value="GyrB"/>
    <property type="match status" value="1"/>
</dbReference>
<dbReference type="GO" id="GO:0005694">
    <property type="term" value="C:chromosome"/>
    <property type="evidence" value="ECO:0007669"/>
    <property type="project" value="InterPro"/>
</dbReference>
<evidence type="ECO:0000256" key="11">
    <source>
        <dbReference type="ARBA" id="ARBA00023125"/>
    </source>
</evidence>
<dbReference type="PANTHER" id="PTHR45866">
    <property type="entry name" value="DNA GYRASE/TOPOISOMERASE SUBUNIT B"/>
    <property type="match status" value="1"/>
</dbReference>
<dbReference type="InterPro" id="IPR002288">
    <property type="entry name" value="DNA_gyrase_B_C"/>
</dbReference>
<evidence type="ECO:0000256" key="1">
    <source>
        <dbReference type="ARBA" id="ARBA00000185"/>
    </source>
</evidence>
<dbReference type="InterPro" id="IPR034160">
    <property type="entry name" value="TOPRIM_GyrB"/>
</dbReference>
<dbReference type="InterPro" id="IPR000565">
    <property type="entry name" value="Topo_IIA_B"/>
</dbReference>
<dbReference type="FunFam" id="3.40.50.670:FF:000004">
    <property type="entry name" value="DNA gyrase subunit B"/>
    <property type="match status" value="1"/>
</dbReference>
<dbReference type="GO" id="GO:0003677">
    <property type="term" value="F:DNA binding"/>
    <property type="evidence" value="ECO:0007669"/>
    <property type="project" value="UniProtKB-KW"/>
</dbReference>
<dbReference type="InterPro" id="IPR006171">
    <property type="entry name" value="TOPRIM_dom"/>
</dbReference>
<dbReference type="EMBL" id="UINC01001296">
    <property type="protein sequence ID" value="SUZ76918.1"/>
    <property type="molecule type" value="Genomic_DNA"/>
</dbReference>
<comment type="similarity">
    <text evidence="3">Belongs to the type II topoisomerase GyrB family.</text>
</comment>
<reference evidence="14" key="1">
    <citation type="submission" date="2018-05" db="EMBL/GenBank/DDBJ databases">
        <authorList>
            <person name="Lanie J.A."/>
            <person name="Ng W.-L."/>
            <person name="Kazmierczak K.M."/>
            <person name="Andrzejewski T.M."/>
            <person name="Davidsen T.M."/>
            <person name="Wayne K.J."/>
            <person name="Tettelin H."/>
            <person name="Glass J.I."/>
            <person name="Rusch D."/>
            <person name="Podicherti R."/>
            <person name="Tsui H.-C.T."/>
            <person name="Winkler M.E."/>
        </authorList>
    </citation>
    <scope>NUCLEOTIDE SEQUENCE</scope>
</reference>
<dbReference type="PANTHER" id="PTHR45866:SF1">
    <property type="entry name" value="DNA GYRASE SUBUNIT B, MITOCHONDRIAL"/>
    <property type="match status" value="1"/>
</dbReference>
<dbReference type="InterPro" id="IPR003594">
    <property type="entry name" value="HATPase_dom"/>
</dbReference>
<evidence type="ECO:0000256" key="7">
    <source>
        <dbReference type="ARBA" id="ARBA00022741"/>
    </source>
</evidence>
<dbReference type="InterPro" id="IPR011557">
    <property type="entry name" value="GyrB"/>
</dbReference>
<evidence type="ECO:0000256" key="5">
    <source>
        <dbReference type="ARBA" id="ARBA00022490"/>
    </source>
</evidence>
<dbReference type="InterPro" id="IPR013506">
    <property type="entry name" value="Topo_IIA_bsu_dom2"/>
</dbReference>
<keyword evidence="11" id="KW-0238">DNA-binding</keyword>
<dbReference type="Gene3D" id="3.30.230.10">
    <property type="match status" value="1"/>
</dbReference>
<evidence type="ECO:0000256" key="2">
    <source>
        <dbReference type="ARBA" id="ARBA00001946"/>
    </source>
</evidence>
<keyword evidence="7" id="KW-0547">Nucleotide-binding</keyword>
<dbReference type="Gene3D" id="3.40.50.670">
    <property type="match status" value="2"/>
</dbReference>
<dbReference type="GO" id="GO:0005524">
    <property type="term" value="F:ATP binding"/>
    <property type="evidence" value="ECO:0007669"/>
    <property type="project" value="UniProtKB-KW"/>
</dbReference>
<keyword evidence="5" id="KW-0963">Cytoplasm</keyword>
<dbReference type="InterPro" id="IPR014721">
    <property type="entry name" value="Ribsml_uS5_D2-typ_fold_subgr"/>
</dbReference>
<dbReference type="InterPro" id="IPR018522">
    <property type="entry name" value="TopoIIA_CS"/>
</dbReference>
<evidence type="ECO:0000256" key="4">
    <source>
        <dbReference type="ARBA" id="ARBA00012895"/>
    </source>
</evidence>
<dbReference type="GO" id="GO:0003918">
    <property type="term" value="F:DNA topoisomerase type II (double strand cut, ATP-hydrolyzing) activity"/>
    <property type="evidence" value="ECO:0007669"/>
    <property type="project" value="UniProtKB-EC"/>
</dbReference>
<dbReference type="InterPro" id="IPR013759">
    <property type="entry name" value="Topo_IIA_B_C"/>
</dbReference>
<feature type="domain" description="Toprim" evidence="13">
    <location>
        <begin position="422"/>
        <end position="537"/>
    </location>
</feature>
<dbReference type="PROSITE" id="PS50880">
    <property type="entry name" value="TOPRIM"/>
    <property type="match status" value="1"/>
</dbReference>
<dbReference type="SUPFAM" id="SSF56719">
    <property type="entry name" value="Type II DNA topoisomerase"/>
    <property type="match status" value="1"/>
</dbReference>
<dbReference type="Pfam" id="PF00204">
    <property type="entry name" value="DNA_gyraseB"/>
    <property type="match status" value="1"/>
</dbReference>
<evidence type="ECO:0000313" key="14">
    <source>
        <dbReference type="EMBL" id="SUZ76918.1"/>
    </source>
</evidence>
<dbReference type="EC" id="5.6.2.2" evidence="4"/>
<sequence length="809" mass="90580">MSKEAQTEYNSESIKVLKGLDAVRKRPGMYIGDTDDGTGLHHMVFELVDNSIDEALAGFCDEIRVTIHVGETITVADNGRGVPTEMHKEGVSAAEVIMTVLHAGGKFDDNSYKVSGGLHGVGVSVVNALSEELKLTIRRENKVHEQYYKHGVPQAPLAVVGETKRTGTECHFEPSKATFTNIEFHYDILAKKLRELAFLNAGVSVRLADERSGKEELYKYDGGLKAFVDYLNKNKTTVNKLFHFISERDEDGVTVEVALQWNDSYQENIFPYTNNIPQRDGGTHLAGFRGALTRVLKGYIDKEMSNAKGKEVVMTGDDAREGLTAIIAVKVPDPKFSSQTKDKLVSSEVKAVVEQEMASHFNDYLMENPQDAKLIVSKMIDAARAREAARKAREMTRRKGALDIAGLPGKLADCQEKDPALSEIYIVEGDSAGGSAKQGRNRKNQAVLPLKGKILNVEKARFDKMLSSVEIGTLIKALGCGIGNEEFDPESLRYHSIIIMTDADVDGSHIRTLLLTFFFRQMRELVERGHIFIAQPPLYKIRKGKQEQYLKDDMELASYQTQIALQDASLHVNAKAPAIAGDSLETLVKQYNEAYSIISRLARVYPTEILEAMIFSRTLREEELKSKAKVSKWVTELSTNLEEHHPKIASNYSLKLKEDPERHLFLPEATIDLHGLEKTYSFTQDFFHSGEYRTITELGDLLEGLIEEGAYVKRGDHTHEVTSLGDAIEWVTNDAMKGHYLQRYKGLGEMNPDQLWETTMNPDTRRMSQVTIDDAFSADQLFNTLMGDQVEPRREFIEDNALAAENLDI</sequence>
<dbReference type="InterPro" id="IPR041423">
    <property type="entry name" value="GyrB_insert"/>
</dbReference>
<dbReference type="NCBIfam" id="NF004189">
    <property type="entry name" value="PRK05644.1"/>
    <property type="match status" value="1"/>
</dbReference>
<dbReference type="SMART" id="SM00433">
    <property type="entry name" value="TOP2c"/>
    <property type="match status" value="1"/>
</dbReference>
<dbReference type="Gene3D" id="3.10.20.690">
    <property type="match status" value="1"/>
</dbReference>
<keyword evidence="8" id="KW-0067">ATP-binding</keyword>
<dbReference type="Pfam" id="PF21249">
    <property type="entry name" value="GyrB_hook"/>
    <property type="match status" value="1"/>
</dbReference>